<dbReference type="EMBL" id="SRPO01000431">
    <property type="protein sequence ID" value="KAG5932692.1"/>
    <property type="molecule type" value="Genomic_DNA"/>
</dbReference>
<feature type="region of interest" description="Disordered" evidence="1">
    <location>
        <begin position="1"/>
        <end position="39"/>
    </location>
</feature>
<comment type="caution">
    <text evidence="2">The sequence shown here is derived from an EMBL/GenBank/DDBJ whole genome shotgun (WGS) entry which is preliminary data.</text>
</comment>
<protein>
    <submittedName>
        <fullName evidence="2">Uncharacterized protein</fullName>
    </submittedName>
</protein>
<keyword evidence="3" id="KW-1185">Reference proteome</keyword>
<dbReference type="AlphaFoldDB" id="A0A9P7M848"/>
<evidence type="ECO:0000313" key="2">
    <source>
        <dbReference type="EMBL" id="KAG5932692.1"/>
    </source>
</evidence>
<evidence type="ECO:0000256" key="1">
    <source>
        <dbReference type="SAM" id="MobiDB-lite"/>
    </source>
</evidence>
<gene>
    <name evidence="2" type="ORF">E4U60_005072</name>
</gene>
<accession>A0A9P7M848</accession>
<feature type="compositionally biased region" description="Low complexity" evidence="1">
    <location>
        <begin position="20"/>
        <end position="34"/>
    </location>
</feature>
<proteinExistence type="predicted"/>
<organism evidence="2 3">
    <name type="scientific">Claviceps pazoutovae</name>
    <dbReference type="NCBI Taxonomy" id="1649127"/>
    <lineage>
        <taxon>Eukaryota</taxon>
        <taxon>Fungi</taxon>
        <taxon>Dikarya</taxon>
        <taxon>Ascomycota</taxon>
        <taxon>Pezizomycotina</taxon>
        <taxon>Sordariomycetes</taxon>
        <taxon>Hypocreomycetidae</taxon>
        <taxon>Hypocreales</taxon>
        <taxon>Clavicipitaceae</taxon>
        <taxon>Claviceps</taxon>
    </lineage>
</organism>
<name>A0A9P7M848_9HYPO</name>
<sequence length="83" mass="9065">MPTPHIILTPIQRVPPIVESHSSAPDHSSSVASSQRGGNQHRVIIRVMLTRNRTCAKNGIRDNTHAIGTFLSLGAAESRGRFR</sequence>
<evidence type="ECO:0000313" key="3">
    <source>
        <dbReference type="Proteomes" id="UP000706124"/>
    </source>
</evidence>
<dbReference type="Proteomes" id="UP000706124">
    <property type="component" value="Unassembled WGS sequence"/>
</dbReference>
<reference evidence="2 3" key="1">
    <citation type="journal article" date="2020" name="bioRxiv">
        <title>Whole genome comparisons of ergot fungi reveals the divergence and evolution of species within the genus Claviceps are the result of varying mechanisms driving genome evolution and host range expansion.</title>
        <authorList>
            <person name="Wyka S.A."/>
            <person name="Mondo S.J."/>
            <person name="Liu M."/>
            <person name="Dettman J."/>
            <person name="Nalam V."/>
            <person name="Broders K.D."/>
        </authorList>
    </citation>
    <scope>NUCLEOTIDE SEQUENCE [LARGE SCALE GENOMIC DNA]</scope>
    <source>
        <strain evidence="2 3">CCC 1485</strain>
    </source>
</reference>
<feature type="non-terminal residue" evidence="2">
    <location>
        <position position="83"/>
    </location>
</feature>